<reference evidence="1 2" key="1">
    <citation type="journal article" date="2021" name="Int. J. Syst. Evol. Microbiol.">
        <title>Reticulibacter mediterranei gen. nov., sp. nov., within the new family Reticulibacteraceae fam. nov., and Ktedonospora formicarum gen. nov., sp. nov., Ktedonobacter robiniae sp. nov., Dictyobacter formicarum sp. nov. and Dictyobacter arantiisoli sp. nov., belonging to the class Ktedonobacteria.</title>
        <authorList>
            <person name="Yabe S."/>
            <person name="Zheng Y."/>
            <person name="Wang C.M."/>
            <person name="Sakai Y."/>
            <person name="Abe K."/>
            <person name="Yokota A."/>
            <person name="Donadio S."/>
            <person name="Cavaletti L."/>
            <person name="Monciardini P."/>
        </authorList>
    </citation>
    <scope>NUCLEOTIDE SEQUENCE [LARGE SCALE GENOMIC DNA]</scope>
    <source>
        <strain evidence="1 2">SOSP1-30</strain>
    </source>
</reference>
<comment type="caution">
    <text evidence="1">The sequence shown here is derived from an EMBL/GenBank/DDBJ whole genome shotgun (WGS) entry which is preliminary data.</text>
</comment>
<evidence type="ECO:0000313" key="2">
    <source>
        <dbReference type="Proteomes" id="UP000654345"/>
    </source>
</evidence>
<dbReference type="Proteomes" id="UP000654345">
    <property type="component" value="Unassembled WGS sequence"/>
</dbReference>
<gene>
    <name evidence="1" type="ORF">KSB_92750</name>
</gene>
<evidence type="ECO:0000313" key="1">
    <source>
        <dbReference type="EMBL" id="GHO60800.1"/>
    </source>
</evidence>
<dbReference type="EMBL" id="BNJG01000006">
    <property type="protein sequence ID" value="GHO60800.1"/>
    <property type="molecule type" value="Genomic_DNA"/>
</dbReference>
<proteinExistence type="predicted"/>
<protein>
    <submittedName>
        <fullName evidence="1">Uncharacterized protein</fullName>
    </submittedName>
</protein>
<name>A0ABQ3V843_9CHLR</name>
<sequence length="87" mass="9977">MFQRQLKADHCYLYVQGHVVIQTDQVCEIRGWASVVGPDTERDLLILGDMEDVFGANWNRVRPTTSARLLLSTHPLGEEGEHLQRRC</sequence>
<accession>A0ABQ3V843</accession>
<organism evidence="1 2">
    <name type="scientific">Ktedonobacter robiniae</name>
    <dbReference type="NCBI Taxonomy" id="2778365"/>
    <lineage>
        <taxon>Bacteria</taxon>
        <taxon>Bacillati</taxon>
        <taxon>Chloroflexota</taxon>
        <taxon>Ktedonobacteria</taxon>
        <taxon>Ktedonobacterales</taxon>
        <taxon>Ktedonobacteraceae</taxon>
        <taxon>Ktedonobacter</taxon>
    </lineage>
</organism>
<keyword evidence="2" id="KW-1185">Reference proteome</keyword>